<accession>A0A5C5ZGE8</accession>
<comment type="caution">
    <text evidence="1">The sequence shown here is derived from an EMBL/GenBank/DDBJ whole genome shotgun (WGS) entry which is preliminary data.</text>
</comment>
<protein>
    <submittedName>
        <fullName evidence="1">Uncharacterized protein</fullName>
    </submittedName>
</protein>
<name>A0A5C5ZGE8_9BACT</name>
<dbReference type="EMBL" id="SJPM01000035">
    <property type="protein sequence ID" value="TWT86394.1"/>
    <property type="molecule type" value="Genomic_DNA"/>
</dbReference>
<organism evidence="1 2">
    <name type="scientific">Neorhodopirellula pilleata</name>
    <dbReference type="NCBI Taxonomy" id="2714738"/>
    <lineage>
        <taxon>Bacteria</taxon>
        <taxon>Pseudomonadati</taxon>
        <taxon>Planctomycetota</taxon>
        <taxon>Planctomycetia</taxon>
        <taxon>Pirellulales</taxon>
        <taxon>Pirellulaceae</taxon>
        <taxon>Neorhodopirellula</taxon>
    </lineage>
</organism>
<reference evidence="1 2" key="1">
    <citation type="submission" date="2019-02" db="EMBL/GenBank/DDBJ databases">
        <title>Deep-cultivation of Planctomycetes and their phenomic and genomic characterization uncovers novel biology.</title>
        <authorList>
            <person name="Wiegand S."/>
            <person name="Jogler M."/>
            <person name="Boedeker C."/>
            <person name="Pinto D."/>
            <person name="Vollmers J."/>
            <person name="Rivas-Marin E."/>
            <person name="Kohn T."/>
            <person name="Peeters S.H."/>
            <person name="Heuer A."/>
            <person name="Rast P."/>
            <person name="Oberbeckmann S."/>
            <person name="Bunk B."/>
            <person name="Jeske O."/>
            <person name="Meyerdierks A."/>
            <person name="Storesund J.E."/>
            <person name="Kallscheuer N."/>
            <person name="Luecker S."/>
            <person name="Lage O.M."/>
            <person name="Pohl T."/>
            <person name="Merkel B.J."/>
            <person name="Hornburger P."/>
            <person name="Mueller R.-W."/>
            <person name="Bruemmer F."/>
            <person name="Labrenz M."/>
            <person name="Spormann A.M."/>
            <person name="Op Den Camp H."/>
            <person name="Overmann J."/>
            <person name="Amann R."/>
            <person name="Jetten M.S.M."/>
            <person name="Mascher T."/>
            <person name="Medema M.H."/>
            <person name="Devos D.P."/>
            <person name="Kaster A.-K."/>
            <person name="Ovreas L."/>
            <person name="Rohde M."/>
            <person name="Galperin M.Y."/>
            <person name="Jogler C."/>
        </authorList>
    </citation>
    <scope>NUCLEOTIDE SEQUENCE [LARGE SCALE GENOMIC DNA]</scope>
    <source>
        <strain evidence="1 2">Pla100</strain>
    </source>
</reference>
<evidence type="ECO:0000313" key="2">
    <source>
        <dbReference type="Proteomes" id="UP000316213"/>
    </source>
</evidence>
<gene>
    <name evidence="1" type="ORF">Pla100_61010</name>
</gene>
<sequence length="153" mass="17473">MRKHRLTVRLNTCPTATSPGSKTSARLIRAITHLIGYQFSKLDAIIVSATECQVNSLCGAMSPRSRSQGPARYSRFRSSSTALSLAEGRFELNRPMQRGERTRTLRSFLCSLWYQAIPIVRTDSCYQQLKTELQYRSSVPQFLGYRSLPRCYR</sequence>
<dbReference type="Proteomes" id="UP000316213">
    <property type="component" value="Unassembled WGS sequence"/>
</dbReference>
<proteinExistence type="predicted"/>
<dbReference type="AlphaFoldDB" id="A0A5C5ZGE8"/>
<keyword evidence="2" id="KW-1185">Reference proteome</keyword>
<evidence type="ECO:0000313" key="1">
    <source>
        <dbReference type="EMBL" id="TWT86394.1"/>
    </source>
</evidence>